<dbReference type="Proteomes" id="UP000509346">
    <property type="component" value="Chromosome"/>
</dbReference>
<dbReference type="GeneID" id="56083551"/>
<name>A0A7D5P9V9_9EURY</name>
<evidence type="ECO:0000256" key="1">
    <source>
        <dbReference type="SAM" id="MobiDB-lite"/>
    </source>
</evidence>
<dbReference type="RefSeq" id="WP_179917595.1">
    <property type="nucleotide sequence ID" value="NZ_CP058909.1"/>
</dbReference>
<dbReference type="KEGG" id="hpel:HZS54_12835"/>
<dbReference type="AlphaFoldDB" id="A0A7D5P9V9"/>
<protein>
    <submittedName>
        <fullName evidence="2">Uncharacterized protein</fullName>
    </submittedName>
</protein>
<evidence type="ECO:0000313" key="4">
    <source>
        <dbReference type="Proteomes" id="UP000509346"/>
    </source>
</evidence>
<proteinExistence type="predicted"/>
<evidence type="ECO:0000313" key="2">
    <source>
        <dbReference type="EMBL" id="QLH82444.1"/>
    </source>
</evidence>
<dbReference type="KEGG" id="hpel:HZS54_13140"/>
<gene>
    <name evidence="2" type="ORF">HZS54_12835</name>
    <name evidence="3" type="ORF">HZS54_13140</name>
</gene>
<dbReference type="EMBL" id="CP058909">
    <property type="protein sequence ID" value="QLH82444.1"/>
    <property type="molecule type" value="Genomic_DNA"/>
</dbReference>
<organism evidence="2 4">
    <name type="scientific">Halosimplex pelagicum</name>
    <dbReference type="NCBI Taxonomy" id="869886"/>
    <lineage>
        <taxon>Archaea</taxon>
        <taxon>Methanobacteriati</taxon>
        <taxon>Methanobacteriota</taxon>
        <taxon>Stenosarchaea group</taxon>
        <taxon>Halobacteria</taxon>
        <taxon>Halobacteriales</taxon>
        <taxon>Haloarculaceae</taxon>
        <taxon>Halosimplex</taxon>
    </lineage>
</organism>
<dbReference type="EMBL" id="CP058909">
    <property type="protein sequence ID" value="QLH82500.1"/>
    <property type="molecule type" value="Genomic_DNA"/>
</dbReference>
<dbReference type="OrthoDB" id="199604at2157"/>
<evidence type="ECO:0000313" key="3">
    <source>
        <dbReference type="EMBL" id="QLH82500.1"/>
    </source>
</evidence>
<accession>A0A7D5P9V9</accession>
<feature type="region of interest" description="Disordered" evidence="1">
    <location>
        <begin position="1"/>
        <end position="24"/>
    </location>
</feature>
<sequence length="103" mass="11470">MPEDEGLPQLHVGDHVQDREDDPDEAATMLVVGTPAERADEVPVDDEKTVADVNPEYPADDHVVEAVFPGRTTADVENLMAYAYPRSRLRRTARLHSEEDSDD</sequence>
<keyword evidence="4" id="KW-1185">Reference proteome</keyword>
<reference evidence="2 4" key="1">
    <citation type="submission" date="2020-07" db="EMBL/GenBank/DDBJ databases">
        <title>Halosimplex litoreum sp. nov. and Halosimplex rubrum sp. nov., isolated from different salt environments.</title>
        <authorList>
            <person name="Cui H."/>
        </authorList>
    </citation>
    <scope>NUCLEOTIDE SEQUENCE [LARGE SCALE GENOMIC DNA]</scope>
    <source>
        <strain evidence="2 4">R2</strain>
    </source>
</reference>